<comment type="similarity">
    <text evidence="2">Belongs to the snRNP Sm proteins family.</text>
</comment>
<gene>
    <name evidence="12" type="ORF">MKW98_012958</name>
</gene>
<dbReference type="GO" id="GO:0005681">
    <property type="term" value="C:spliceosomal complex"/>
    <property type="evidence" value="ECO:0007669"/>
    <property type="project" value="UniProtKB-KW"/>
</dbReference>
<dbReference type="GO" id="GO:0003723">
    <property type="term" value="F:RNA binding"/>
    <property type="evidence" value="ECO:0007669"/>
    <property type="project" value="UniProtKB-KW"/>
</dbReference>
<evidence type="ECO:0000256" key="6">
    <source>
        <dbReference type="ARBA" id="ARBA00023187"/>
    </source>
</evidence>
<keyword evidence="6" id="KW-0508">mRNA splicing</keyword>
<evidence type="ECO:0000256" key="3">
    <source>
        <dbReference type="ARBA" id="ARBA00022664"/>
    </source>
</evidence>
<organism evidence="12 13">
    <name type="scientific">Papaver atlanticum</name>
    <dbReference type="NCBI Taxonomy" id="357466"/>
    <lineage>
        <taxon>Eukaryota</taxon>
        <taxon>Viridiplantae</taxon>
        <taxon>Streptophyta</taxon>
        <taxon>Embryophyta</taxon>
        <taxon>Tracheophyta</taxon>
        <taxon>Spermatophyta</taxon>
        <taxon>Magnoliopsida</taxon>
        <taxon>Ranunculales</taxon>
        <taxon>Papaveraceae</taxon>
        <taxon>Papaveroideae</taxon>
        <taxon>Papaver</taxon>
    </lineage>
</organism>
<evidence type="ECO:0000256" key="5">
    <source>
        <dbReference type="ARBA" id="ARBA00022884"/>
    </source>
</evidence>
<feature type="domain" description="Sm" evidence="11">
    <location>
        <begin position="112"/>
        <end position="145"/>
    </location>
</feature>
<dbReference type="Pfam" id="PF01423">
    <property type="entry name" value="LSM"/>
    <property type="match status" value="1"/>
</dbReference>
<evidence type="ECO:0000256" key="1">
    <source>
        <dbReference type="ARBA" id="ARBA00004123"/>
    </source>
</evidence>
<name>A0AAD4SKK1_9MAGN</name>
<evidence type="ECO:0000256" key="8">
    <source>
        <dbReference type="ARBA" id="ARBA00023274"/>
    </source>
</evidence>
<evidence type="ECO:0000256" key="7">
    <source>
        <dbReference type="ARBA" id="ARBA00023242"/>
    </source>
</evidence>
<dbReference type="SUPFAM" id="SSF50182">
    <property type="entry name" value="Sm-like ribonucleoproteins"/>
    <property type="match status" value="1"/>
</dbReference>
<evidence type="ECO:0000256" key="4">
    <source>
        <dbReference type="ARBA" id="ARBA00022728"/>
    </source>
</evidence>
<dbReference type="PANTHER" id="PTHR11193">
    <property type="entry name" value="SMALL NUCLEAR RIBONUCLEOPROTEIN E"/>
    <property type="match status" value="1"/>
</dbReference>
<protein>
    <recommendedName>
        <fullName evidence="9">Sm protein E</fullName>
    </recommendedName>
</protein>
<keyword evidence="7" id="KW-0539">Nucleus</keyword>
<keyword evidence="3" id="KW-0507">mRNA processing</keyword>
<keyword evidence="13" id="KW-1185">Reference proteome</keyword>
<evidence type="ECO:0000256" key="9">
    <source>
        <dbReference type="ARBA" id="ARBA00030143"/>
    </source>
</evidence>
<evidence type="ECO:0000259" key="11">
    <source>
        <dbReference type="Pfam" id="PF01423"/>
    </source>
</evidence>
<comment type="caution">
    <text evidence="12">The sequence shown here is derived from an EMBL/GenBank/DDBJ whole genome shotgun (WGS) entry which is preliminary data.</text>
</comment>
<evidence type="ECO:0000256" key="10">
    <source>
        <dbReference type="SAM" id="MobiDB-lite"/>
    </source>
</evidence>
<proteinExistence type="inferred from homology"/>
<dbReference type="InterPro" id="IPR001163">
    <property type="entry name" value="Sm_dom_euk/arc"/>
</dbReference>
<evidence type="ECO:0000313" key="12">
    <source>
        <dbReference type="EMBL" id="KAI3909904.1"/>
    </source>
</evidence>
<reference evidence="12" key="1">
    <citation type="submission" date="2022-04" db="EMBL/GenBank/DDBJ databases">
        <title>A functionally conserved STORR gene fusion in Papaver species that diverged 16.8 million years ago.</title>
        <authorList>
            <person name="Catania T."/>
        </authorList>
    </citation>
    <scope>NUCLEOTIDE SEQUENCE</scope>
    <source>
        <strain evidence="12">S-188037</strain>
    </source>
</reference>
<sequence>MVRCSELDGDCKGSDVATESLCQWSQWLDNVFEDLIDFCKDTGLQSSTDSTRNSTIKLIGSFHNFVGPATQTEAVGELAKAGLGNPVRVEVKTEAKDELASASSKTPLGLEMEGFDEYMNLVLDDAEEVNIKQHTRNSLGKILLKAFVIPYSTMKPLMDPDEHEADPKTKNIKKKRASSMNN</sequence>
<dbReference type="InterPro" id="IPR027078">
    <property type="entry name" value="snRNP-E"/>
</dbReference>
<keyword evidence="4" id="KW-0747">Spliceosome</keyword>
<feature type="compositionally biased region" description="Basic residues" evidence="10">
    <location>
        <begin position="170"/>
        <end position="182"/>
    </location>
</feature>
<evidence type="ECO:0000313" key="13">
    <source>
        <dbReference type="Proteomes" id="UP001202328"/>
    </source>
</evidence>
<dbReference type="Gene3D" id="2.30.30.100">
    <property type="match status" value="1"/>
</dbReference>
<dbReference type="AlphaFoldDB" id="A0AAD4SKK1"/>
<dbReference type="InterPro" id="IPR010920">
    <property type="entry name" value="LSM_dom_sf"/>
</dbReference>
<feature type="region of interest" description="Disordered" evidence="10">
    <location>
        <begin position="157"/>
        <end position="182"/>
    </location>
</feature>
<dbReference type="Proteomes" id="UP001202328">
    <property type="component" value="Unassembled WGS sequence"/>
</dbReference>
<keyword evidence="5" id="KW-0694">RNA-binding</keyword>
<keyword evidence="8" id="KW-0687">Ribonucleoprotein</keyword>
<accession>A0AAD4SKK1</accession>
<dbReference type="GO" id="GO:0000398">
    <property type="term" value="P:mRNA splicing, via spliceosome"/>
    <property type="evidence" value="ECO:0007669"/>
    <property type="project" value="InterPro"/>
</dbReference>
<comment type="subcellular location">
    <subcellularLocation>
        <location evidence="1">Nucleus</location>
    </subcellularLocation>
</comment>
<dbReference type="EMBL" id="JAJJMB010010308">
    <property type="protein sequence ID" value="KAI3909904.1"/>
    <property type="molecule type" value="Genomic_DNA"/>
</dbReference>
<evidence type="ECO:0000256" key="2">
    <source>
        <dbReference type="ARBA" id="ARBA00006850"/>
    </source>
</evidence>